<comment type="caution">
    <text evidence="2">The sequence shown here is derived from an EMBL/GenBank/DDBJ whole genome shotgun (WGS) entry which is preliminary data.</text>
</comment>
<evidence type="ECO:0000313" key="3">
    <source>
        <dbReference type="Proteomes" id="UP000557193"/>
    </source>
</evidence>
<keyword evidence="1" id="KW-0732">Signal</keyword>
<proteinExistence type="predicted"/>
<dbReference type="RefSeq" id="WP_184680246.1">
    <property type="nucleotide sequence ID" value="NZ_JACHLL010000001.1"/>
</dbReference>
<name>A0A7X0BP85_9PSED</name>
<organism evidence="2 3">
    <name type="scientific">Pseudomonas fluvialis</name>
    <dbReference type="NCBI Taxonomy" id="1793966"/>
    <lineage>
        <taxon>Bacteria</taxon>
        <taxon>Pseudomonadati</taxon>
        <taxon>Pseudomonadota</taxon>
        <taxon>Gammaproteobacteria</taxon>
        <taxon>Pseudomonadales</taxon>
        <taxon>Pseudomonadaceae</taxon>
        <taxon>Pseudomonas</taxon>
    </lineage>
</organism>
<feature type="signal peptide" evidence="1">
    <location>
        <begin position="1"/>
        <end position="20"/>
    </location>
</feature>
<sequence length="385" mass="42057">MRKVHLLSLAIAMASSTAYAVEQGEFVYNGFGTLGITHLGGEDDLDYGIQGQTNDGWRGDQLSKFAVQGQYGITDTLSLTAQLGTKPVQDSWEVGPGNIYLAWQANDNLTLRGGRIGTPIYMYSETLQVGFSYPWLRLPEEVYSLVQLTNHEGADILYNRGTALGAVSFQVSGGQAKNRDVYSLDDTHDIDYNNVFATSLALSTDNFGTFRIGYAEADIKTTIDENIINAFGSPQNYVFNDLDNQKGKFSSIGHQYDNGTWLSAAEAIKLTTESNNSNETTAFYVMGGRRFGDYLGHLTYAQLDAPAGRQNSMTYGLNYSMTPTVTLKGEYKRVDISQGNYTGVFRADAQQTYDNGVAELTNGVLGEPLGTPDGDIISVGVDFIF</sequence>
<protein>
    <recommendedName>
        <fullName evidence="4">Porin</fullName>
    </recommendedName>
</protein>
<feature type="chain" id="PRO_5030569098" description="Porin" evidence="1">
    <location>
        <begin position="21"/>
        <end position="385"/>
    </location>
</feature>
<dbReference type="AlphaFoldDB" id="A0A7X0BP85"/>
<accession>A0A7X0BP85</accession>
<dbReference type="SUPFAM" id="SSF56935">
    <property type="entry name" value="Porins"/>
    <property type="match status" value="1"/>
</dbReference>
<dbReference type="Proteomes" id="UP000557193">
    <property type="component" value="Unassembled WGS sequence"/>
</dbReference>
<dbReference type="EMBL" id="JACHLL010000001">
    <property type="protein sequence ID" value="MBB6340299.1"/>
    <property type="molecule type" value="Genomic_DNA"/>
</dbReference>
<evidence type="ECO:0000313" key="2">
    <source>
        <dbReference type="EMBL" id="MBB6340299.1"/>
    </source>
</evidence>
<gene>
    <name evidence="2" type="ORF">HNP49_000449</name>
</gene>
<evidence type="ECO:0008006" key="4">
    <source>
        <dbReference type="Google" id="ProtNLM"/>
    </source>
</evidence>
<keyword evidence="3" id="KW-1185">Reference proteome</keyword>
<reference evidence="2 3" key="1">
    <citation type="submission" date="2020-08" db="EMBL/GenBank/DDBJ databases">
        <title>Functional genomics of gut bacteria from endangered species of beetles.</title>
        <authorList>
            <person name="Carlos-Shanley C."/>
        </authorList>
    </citation>
    <scope>NUCLEOTIDE SEQUENCE [LARGE SCALE GENOMIC DNA]</scope>
    <source>
        <strain evidence="2 3">S00202</strain>
    </source>
</reference>
<evidence type="ECO:0000256" key="1">
    <source>
        <dbReference type="SAM" id="SignalP"/>
    </source>
</evidence>